<evidence type="ECO:0000256" key="4">
    <source>
        <dbReference type="ARBA" id="ARBA00022763"/>
    </source>
</evidence>
<dbReference type="FunFam" id="3.40.50.1010:FF:000002">
    <property type="entry name" value="Exonuclease 1, putative"/>
    <property type="match status" value="1"/>
</dbReference>
<evidence type="ECO:0000259" key="11">
    <source>
        <dbReference type="SMART" id="SM00485"/>
    </source>
</evidence>
<evidence type="ECO:0000259" key="10">
    <source>
        <dbReference type="SMART" id="SM00484"/>
    </source>
</evidence>
<dbReference type="GO" id="GO:0035312">
    <property type="term" value="F:5'-3' DNA exonuclease activity"/>
    <property type="evidence" value="ECO:0007669"/>
    <property type="project" value="UniProtKB-UniRule"/>
</dbReference>
<dbReference type="GeneID" id="17293996"/>
<dbReference type="KEGG" id="gtt:GUITHDRAFT_40221"/>
<dbReference type="EC" id="3.1.-.-" evidence="9"/>
<dbReference type="RefSeq" id="XP_005824193.1">
    <property type="nucleotide sequence ID" value="XM_005824136.1"/>
</dbReference>
<dbReference type="SMART" id="SM00484">
    <property type="entry name" value="XPGI"/>
    <property type="match status" value="1"/>
</dbReference>
<dbReference type="InterPro" id="IPR006085">
    <property type="entry name" value="XPG_DNA_repair_N"/>
</dbReference>
<dbReference type="FunFam" id="1.10.150.20:FF:000011">
    <property type="entry name" value="exonuclease 1"/>
    <property type="match status" value="1"/>
</dbReference>
<dbReference type="PANTHER" id="PTHR11081:SF8">
    <property type="entry name" value="EXONUCLEASE 1"/>
    <property type="match status" value="1"/>
</dbReference>
<gene>
    <name evidence="12" type="ORF">GUITHDRAFT_40221</name>
</gene>
<protein>
    <recommendedName>
        <fullName evidence="9">Exonuclease 1</fullName>
        <ecNumber evidence="9">3.1.-.-</ecNumber>
    </recommendedName>
</protein>
<dbReference type="InterPro" id="IPR006084">
    <property type="entry name" value="XPG/Rad2"/>
</dbReference>
<keyword evidence="8 9" id="KW-0539">Nucleus</keyword>
<keyword evidence="5 9" id="KW-0378">Hydrolase</keyword>
<evidence type="ECO:0000256" key="2">
    <source>
        <dbReference type="ARBA" id="ARBA00022722"/>
    </source>
</evidence>
<dbReference type="PaxDb" id="55529-EKX37213"/>
<comment type="function">
    <text evidence="9">5'-&gt;3' double-stranded DNA exonuclease which may also possess a cryptic 3'-&gt;5' double-stranded DNA exonuclease activity. Functions in DNA mismatch repair.</text>
</comment>
<comment type="subcellular location">
    <subcellularLocation>
        <location evidence="1 9">Nucleus</location>
    </subcellularLocation>
</comment>
<evidence type="ECO:0000256" key="3">
    <source>
        <dbReference type="ARBA" id="ARBA00022723"/>
    </source>
</evidence>
<keyword evidence="3 9" id="KW-0479">Metal-binding</keyword>
<dbReference type="GO" id="GO:0005634">
    <property type="term" value="C:nucleus"/>
    <property type="evidence" value="ECO:0007669"/>
    <property type="project" value="UniProtKB-SubCell"/>
</dbReference>
<proteinExistence type="inferred from homology"/>
<evidence type="ECO:0000256" key="8">
    <source>
        <dbReference type="ARBA" id="ARBA00023242"/>
    </source>
</evidence>
<keyword evidence="2 9" id="KW-0540">Nuclease</keyword>
<sequence>MGIKGLRQAVAAHMREGHVKEIAGKTVVCDGHAWLHKAAFGCAFDIAMGKPTDKYIEYCMHLVNMLKFYGVTPIIVLDGRSLPGKARVNSERNARRESQRALGMELLRRGDRSGALKCLQQSIHVTAEMAHAFHARLQSEKVTCIVSPYEADAQMSYMVRKGMAQAVISEDSDMVPFGVDMILYKMDTSGSCCIFENKPLGEGNKKSMDVSKLSGDARIHMCILAGCDYLQSIPGIGIQKAYGLIREHGDGKKAIEALRKHPKMKEKVPDGYEDAFERAEKLFKHQWVYDMEERKLVNMTQVPED</sequence>
<evidence type="ECO:0000256" key="1">
    <source>
        <dbReference type="ARBA" id="ARBA00004123"/>
    </source>
</evidence>
<comment type="cofactor">
    <cofactor evidence="9">
        <name>Mg(2+)</name>
        <dbReference type="ChEBI" id="CHEBI:18420"/>
    </cofactor>
    <text evidence="9">Binds 2 magnesium ions per subunit. They probably participate in the reaction catalyzed by the enzyme. May bind an additional third magnesium ion after substrate binding.</text>
</comment>
<keyword evidence="9" id="KW-0238">DNA-binding</keyword>
<comment type="similarity">
    <text evidence="9">Belongs to the XPG/RAD2 endonuclease family. EXO1 subfamily.</text>
</comment>
<dbReference type="EnsemblProtists" id="EKX37213">
    <property type="protein sequence ID" value="EKX37213"/>
    <property type="gene ID" value="GUITHDRAFT_40221"/>
</dbReference>
<dbReference type="GO" id="GO:0046872">
    <property type="term" value="F:metal ion binding"/>
    <property type="evidence" value="ECO:0007669"/>
    <property type="project" value="UniProtKB-UniRule"/>
</dbReference>
<dbReference type="InterPro" id="IPR008918">
    <property type="entry name" value="HhH2"/>
</dbReference>
<dbReference type="PANTHER" id="PTHR11081">
    <property type="entry name" value="FLAP ENDONUCLEASE FAMILY MEMBER"/>
    <property type="match status" value="1"/>
</dbReference>
<dbReference type="AlphaFoldDB" id="L1ILS4"/>
<organism evidence="12">
    <name type="scientific">Guillardia theta (strain CCMP2712)</name>
    <name type="common">Cryptophyte</name>
    <dbReference type="NCBI Taxonomy" id="905079"/>
    <lineage>
        <taxon>Eukaryota</taxon>
        <taxon>Cryptophyceae</taxon>
        <taxon>Pyrenomonadales</taxon>
        <taxon>Geminigeraceae</taxon>
        <taxon>Guillardia</taxon>
    </lineage>
</organism>
<dbReference type="InterPro" id="IPR036279">
    <property type="entry name" value="5-3_exonuclease_C_sf"/>
</dbReference>
<dbReference type="OMA" id="DCITTED"/>
<dbReference type="eggNOG" id="KOG2518">
    <property type="taxonomic scope" value="Eukaryota"/>
</dbReference>
<keyword evidence="14" id="KW-1185">Reference proteome</keyword>
<keyword evidence="9" id="KW-0267">Excision nuclease</keyword>
<keyword evidence="9" id="KW-0269">Exonuclease</keyword>
<dbReference type="PRINTS" id="PR00853">
    <property type="entry name" value="XPGRADSUPER"/>
</dbReference>
<keyword evidence="7 9" id="KW-0234">DNA repair</keyword>
<evidence type="ECO:0000313" key="14">
    <source>
        <dbReference type="Proteomes" id="UP000011087"/>
    </source>
</evidence>
<dbReference type="InterPro" id="IPR029060">
    <property type="entry name" value="PIN-like_dom_sf"/>
</dbReference>
<feature type="domain" description="XPG N-terminal" evidence="11">
    <location>
        <begin position="1"/>
        <end position="99"/>
    </location>
</feature>
<reference evidence="14" key="2">
    <citation type="submission" date="2012-11" db="EMBL/GenBank/DDBJ databases">
        <authorList>
            <person name="Kuo A."/>
            <person name="Curtis B.A."/>
            <person name="Tanifuji G."/>
            <person name="Burki F."/>
            <person name="Gruber A."/>
            <person name="Irimia M."/>
            <person name="Maruyama S."/>
            <person name="Arias M.C."/>
            <person name="Ball S.G."/>
            <person name="Gile G.H."/>
            <person name="Hirakawa Y."/>
            <person name="Hopkins J.F."/>
            <person name="Rensing S.A."/>
            <person name="Schmutz J."/>
            <person name="Symeonidi A."/>
            <person name="Elias M."/>
            <person name="Eveleigh R.J."/>
            <person name="Herman E.K."/>
            <person name="Klute M.J."/>
            <person name="Nakayama T."/>
            <person name="Obornik M."/>
            <person name="Reyes-Prieto A."/>
            <person name="Armbrust E.V."/>
            <person name="Aves S.J."/>
            <person name="Beiko R.G."/>
            <person name="Coutinho P."/>
            <person name="Dacks J.B."/>
            <person name="Durnford D.G."/>
            <person name="Fast N.M."/>
            <person name="Green B.R."/>
            <person name="Grisdale C."/>
            <person name="Hempe F."/>
            <person name="Henrissat B."/>
            <person name="Hoppner M.P."/>
            <person name="Ishida K.-I."/>
            <person name="Kim E."/>
            <person name="Koreny L."/>
            <person name="Kroth P.G."/>
            <person name="Liu Y."/>
            <person name="Malik S.-B."/>
            <person name="Maier U.G."/>
            <person name="McRose D."/>
            <person name="Mock T."/>
            <person name="Neilson J.A."/>
            <person name="Onodera N.T."/>
            <person name="Poole A.M."/>
            <person name="Pritham E.J."/>
            <person name="Richards T.A."/>
            <person name="Rocap G."/>
            <person name="Roy S.W."/>
            <person name="Sarai C."/>
            <person name="Schaack S."/>
            <person name="Shirato S."/>
            <person name="Slamovits C.H."/>
            <person name="Spencer D.F."/>
            <person name="Suzuki S."/>
            <person name="Worden A.Z."/>
            <person name="Zauner S."/>
            <person name="Barry K."/>
            <person name="Bell C."/>
            <person name="Bharti A.K."/>
            <person name="Crow J.A."/>
            <person name="Grimwood J."/>
            <person name="Kramer R."/>
            <person name="Lindquist E."/>
            <person name="Lucas S."/>
            <person name="Salamov A."/>
            <person name="McFadden G.I."/>
            <person name="Lane C.E."/>
            <person name="Keeling P.J."/>
            <person name="Gray M.W."/>
            <person name="Grigoriev I.V."/>
            <person name="Archibald J.M."/>
        </authorList>
    </citation>
    <scope>NUCLEOTIDE SEQUENCE</scope>
    <source>
        <strain evidence="14">CCMP2712</strain>
    </source>
</reference>
<keyword evidence="4 9" id="KW-0227">DNA damage</keyword>
<dbReference type="GO" id="GO:0006298">
    <property type="term" value="P:mismatch repair"/>
    <property type="evidence" value="ECO:0007669"/>
    <property type="project" value="TreeGrafter"/>
</dbReference>
<evidence type="ECO:0000256" key="9">
    <source>
        <dbReference type="RuleBase" id="RU910737"/>
    </source>
</evidence>
<name>L1ILS4_GUITC</name>
<evidence type="ECO:0000256" key="5">
    <source>
        <dbReference type="ARBA" id="ARBA00022801"/>
    </source>
</evidence>
<dbReference type="Proteomes" id="UP000011087">
    <property type="component" value="Unassembled WGS sequence"/>
</dbReference>
<dbReference type="STRING" id="905079.L1ILS4"/>
<dbReference type="Pfam" id="PF00752">
    <property type="entry name" value="XPG_N"/>
    <property type="match status" value="1"/>
</dbReference>
<dbReference type="EMBL" id="JH993062">
    <property type="protein sequence ID" value="EKX37213.1"/>
    <property type="molecule type" value="Genomic_DNA"/>
</dbReference>
<feature type="domain" description="XPG-I" evidence="10">
    <location>
        <begin position="136"/>
        <end position="202"/>
    </location>
</feature>
<dbReference type="SMART" id="SM00485">
    <property type="entry name" value="XPGN"/>
    <property type="match status" value="1"/>
</dbReference>
<dbReference type="SUPFAM" id="SSF47807">
    <property type="entry name" value="5' to 3' exonuclease, C-terminal subdomain"/>
    <property type="match status" value="1"/>
</dbReference>
<dbReference type="GO" id="GO:0017108">
    <property type="term" value="F:5'-flap endonuclease activity"/>
    <property type="evidence" value="ECO:0007669"/>
    <property type="project" value="TreeGrafter"/>
</dbReference>
<evidence type="ECO:0000313" key="13">
    <source>
        <dbReference type="EnsemblProtists" id="EKX37213"/>
    </source>
</evidence>
<dbReference type="Gene3D" id="3.40.50.1010">
    <property type="entry name" value="5'-nuclease"/>
    <property type="match status" value="1"/>
</dbReference>
<dbReference type="CDD" id="cd09857">
    <property type="entry name" value="PIN_EXO1"/>
    <property type="match status" value="1"/>
</dbReference>
<dbReference type="CDD" id="cd09901">
    <property type="entry name" value="H3TH_FEN1-like"/>
    <property type="match status" value="1"/>
</dbReference>
<evidence type="ECO:0000313" key="12">
    <source>
        <dbReference type="EMBL" id="EKX37213.1"/>
    </source>
</evidence>
<keyword evidence="6 9" id="KW-0460">Magnesium</keyword>
<evidence type="ECO:0000256" key="6">
    <source>
        <dbReference type="ARBA" id="ARBA00022842"/>
    </source>
</evidence>
<dbReference type="Pfam" id="PF00867">
    <property type="entry name" value="XPG_I"/>
    <property type="match status" value="1"/>
</dbReference>
<dbReference type="SUPFAM" id="SSF88723">
    <property type="entry name" value="PIN domain-like"/>
    <property type="match status" value="1"/>
</dbReference>
<dbReference type="InterPro" id="IPR044752">
    <property type="entry name" value="PIN-like_EXO1"/>
</dbReference>
<dbReference type="GO" id="GO:0003677">
    <property type="term" value="F:DNA binding"/>
    <property type="evidence" value="ECO:0007669"/>
    <property type="project" value="UniProtKB-UniRule"/>
</dbReference>
<feature type="non-terminal residue" evidence="12">
    <location>
        <position position="305"/>
    </location>
</feature>
<dbReference type="GO" id="GO:0006310">
    <property type="term" value="P:DNA recombination"/>
    <property type="evidence" value="ECO:0007669"/>
    <property type="project" value="TreeGrafter"/>
</dbReference>
<evidence type="ECO:0000256" key="7">
    <source>
        <dbReference type="ARBA" id="ARBA00023204"/>
    </source>
</evidence>
<dbReference type="HOGENOM" id="CLU_008978_3_0_1"/>
<dbReference type="Gene3D" id="1.10.150.20">
    <property type="entry name" value="5' to 3' exonuclease, C-terminal subdomain"/>
    <property type="match status" value="1"/>
</dbReference>
<dbReference type="InterPro" id="IPR006086">
    <property type="entry name" value="XPG-I_dom"/>
</dbReference>
<reference evidence="13" key="3">
    <citation type="submission" date="2015-06" db="UniProtKB">
        <authorList>
            <consortium name="EnsemblProtists"/>
        </authorList>
    </citation>
    <scope>IDENTIFICATION</scope>
</reference>
<dbReference type="SMART" id="SM00279">
    <property type="entry name" value="HhH2"/>
    <property type="match status" value="1"/>
</dbReference>
<dbReference type="OrthoDB" id="26491at2759"/>
<accession>L1ILS4</accession>
<keyword evidence="9" id="KW-0228">DNA excision</keyword>
<reference evidence="12 14" key="1">
    <citation type="journal article" date="2012" name="Nature">
        <title>Algal genomes reveal evolutionary mosaicism and the fate of nucleomorphs.</title>
        <authorList>
            <consortium name="DOE Joint Genome Institute"/>
            <person name="Curtis B.A."/>
            <person name="Tanifuji G."/>
            <person name="Burki F."/>
            <person name="Gruber A."/>
            <person name="Irimia M."/>
            <person name="Maruyama S."/>
            <person name="Arias M.C."/>
            <person name="Ball S.G."/>
            <person name="Gile G.H."/>
            <person name="Hirakawa Y."/>
            <person name="Hopkins J.F."/>
            <person name="Kuo A."/>
            <person name="Rensing S.A."/>
            <person name="Schmutz J."/>
            <person name="Symeonidi A."/>
            <person name="Elias M."/>
            <person name="Eveleigh R.J."/>
            <person name="Herman E.K."/>
            <person name="Klute M.J."/>
            <person name="Nakayama T."/>
            <person name="Obornik M."/>
            <person name="Reyes-Prieto A."/>
            <person name="Armbrust E.V."/>
            <person name="Aves S.J."/>
            <person name="Beiko R.G."/>
            <person name="Coutinho P."/>
            <person name="Dacks J.B."/>
            <person name="Durnford D.G."/>
            <person name="Fast N.M."/>
            <person name="Green B.R."/>
            <person name="Grisdale C.J."/>
            <person name="Hempel F."/>
            <person name="Henrissat B."/>
            <person name="Hoppner M.P."/>
            <person name="Ishida K."/>
            <person name="Kim E."/>
            <person name="Koreny L."/>
            <person name="Kroth P.G."/>
            <person name="Liu Y."/>
            <person name="Malik S.B."/>
            <person name="Maier U.G."/>
            <person name="McRose D."/>
            <person name="Mock T."/>
            <person name="Neilson J.A."/>
            <person name="Onodera N.T."/>
            <person name="Poole A.M."/>
            <person name="Pritham E.J."/>
            <person name="Richards T.A."/>
            <person name="Rocap G."/>
            <person name="Roy S.W."/>
            <person name="Sarai C."/>
            <person name="Schaack S."/>
            <person name="Shirato S."/>
            <person name="Slamovits C.H."/>
            <person name="Spencer D.F."/>
            <person name="Suzuki S."/>
            <person name="Worden A.Z."/>
            <person name="Zauner S."/>
            <person name="Barry K."/>
            <person name="Bell C."/>
            <person name="Bharti A.K."/>
            <person name="Crow J.A."/>
            <person name="Grimwood J."/>
            <person name="Kramer R."/>
            <person name="Lindquist E."/>
            <person name="Lucas S."/>
            <person name="Salamov A."/>
            <person name="McFadden G.I."/>
            <person name="Lane C.E."/>
            <person name="Keeling P.J."/>
            <person name="Gray M.W."/>
            <person name="Grigoriev I.V."/>
            <person name="Archibald J.M."/>
        </authorList>
    </citation>
    <scope>NUCLEOTIDE SEQUENCE</scope>
    <source>
        <strain evidence="12 14">CCMP2712</strain>
    </source>
</reference>